<accession>A0A128FDX5</accession>
<keyword evidence="2" id="KW-1185">Reference proteome</keyword>
<dbReference type="OrthoDB" id="6465020at2"/>
<name>A0A128FDX5_9GAMM</name>
<dbReference type="Proteomes" id="UP000073601">
    <property type="component" value="Unassembled WGS sequence"/>
</dbReference>
<dbReference type="SUPFAM" id="SSF160272">
    <property type="entry name" value="Shew3726-like"/>
    <property type="match status" value="1"/>
</dbReference>
<reference evidence="2" key="1">
    <citation type="submission" date="2016-02" db="EMBL/GenBank/DDBJ databases">
        <authorList>
            <person name="Rodrigo-Torres Lidia"/>
            <person name="Arahal R.David."/>
        </authorList>
    </citation>
    <scope>NUCLEOTIDE SEQUENCE [LARGE SCALE GENOMIC DNA]</scope>
    <source>
        <strain evidence="2">CECT 8713</strain>
    </source>
</reference>
<gene>
    <name evidence="1" type="ORF">GMA8713_03337</name>
</gene>
<sequence>MNQNILFPDLQQVDTEKCAVRFEAQQAGSLIACFISIVDLEKRERVALNTEEAILAAFAGNRFDLEELAEEAIEEEDFNASGEIWVR</sequence>
<dbReference type="Pfam" id="PF07369">
    <property type="entry name" value="DUF1488"/>
    <property type="match status" value="1"/>
</dbReference>
<proteinExistence type="predicted"/>
<dbReference type="InterPro" id="IPR036692">
    <property type="entry name" value="Shew3726-like_sf"/>
</dbReference>
<dbReference type="EMBL" id="FIZY01000033">
    <property type="protein sequence ID" value="CZF85003.1"/>
    <property type="molecule type" value="Genomic_DNA"/>
</dbReference>
<evidence type="ECO:0000313" key="2">
    <source>
        <dbReference type="Proteomes" id="UP000073601"/>
    </source>
</evidence>
<dbReference type="InterPro" id="IPR009962">
    <property type="entry name" value="DUF1488"/>
</dbReference>
<protein>
    <submittedName>
        <fullName evidence="1">Uncharacterized protein</fullName>
    </submittedName>
</protein>
<dbReference type="AlphaFoldDB" id="A0A128FDX5"/>
<dbReference type="Gene3D" id="3.30.160.140">
    <property type="entry name" value="Shew3726-like"/>
    <property type="match status" value="1"/>
</dbReference>
<dbReference type="RefSeq" id="WP_062712312.1">
    <property type="nucleotide sequence ID" value="NZ_CAWRCI010000033.1"/>
</dbReference>
<evidence type="ECO:0000313" key="1">
    <source>
        <dbReference type="EMBL" id="CZF85003.1"/>
    </source>
</evidence>
<organism evidence="1 2">
    <name type="scientific">Grimontia marina</name>
    <dbReference type="NCBI Taxonomy" id="646534"/>
    <lineage>
        <taxon>Bacteria</taxon>
        <taxon>Pseudomonadati</taxon>
        <taxon>Pseudomonadota</taxon>
        <taxon>Gammaproteobacteria</taxon>
        <taxon>Vibrionales</taxon>
        <taxon>Vibrionaceae</taxon>
        <taxon>Grimontia</taxon>
    </lineage>
</organism>